<name>A0A543PJE9_9ACTN</name>
<dbReference type="InterPro" id="IPR043128">
    <property type="entry name" value="Rev_trsase/Diguanyl_cyclase"/>
</dbReference>
<gene>
    <name evidence="4" type="ORF">FHU33_3698</name>
</gene>
<dbReference type="InterPro" id="IPR001633">
    <property type="entry name" value="EAL_dom"/>
</dbReference>
<keyword evidence="1" id="KW-0812">Transmembrane</keyword>
<dbReference type="Gene3D" id="3.30.450.40">
    <property type="match status" value="1"/>
</dbReference>
<protein>
    <submittedName>
        <fullName evidence="4">Diguanylate cyclase (GGDEF)-like protein</fullName>
    </submittedName>
</protein>
<feature type="transmembrane region" description="Helical" evidence="1">
    <location>
        <begin position="25"/>
        <end position="44"/>
    </location>
</feature>
<dbReference type="CDD" id="cd01949">
    <property type="entry name" value="GGDEF"/>
    <property type="match status" value="1"/>
</dbReference>
<dbReference type="Pfam" id="PF13492">
    <property type="entry name" value="GAF_3"/>
    <property type="match status" value="1"/>
</dbReference>
<evidence type="ECO:0000313" key="5">
    <source>
        <dbReference type="Proteomes" id="UP000319865"/>
    </source>
</evidence>
<evidence type="ECO:0000259" key="3">
    <source>
        <dbReference type="PROSITE" id="PS50887"/>
    </source>
</evidence>
<dbReference type="OrthoDB" id="23692at2"/>
<dbReference type="SUPFAM" id="SSF55073">
    <property type="entry name" value="Nucleotide cyclase"/>
    <property type="match status" value="1"/>
</dbReference>
<comment type="caution">
    <text evidence="4">The sequence shown here is derived from an EMBL/GenBank/DDBJ whole genome shotgun (WGS) entry which is preliminary data.</text>
</comment>
<dbReference type="AlphaFoldDB" id="A0A543PJE9"/>
<dbReference type="Gene3D" id="3.20.20.450">
    <property type="entry name" value="EAL domain"/>
    <property type="match status" value="1"/>
</dbReference>
<dbReference type="SMART" id="SM00267">
    <property type="entry name" value="GGDEF"/>
    <property type="match status" value="1"/>
</dbReference>
<feature type="domain" description="GGDEF" evidence="3">
    <location>
        <begin position="457"/>
        <end position="590"/>
    </location>
</feature>
<feature type="transmembrane region" description="Helical" evidence="1">
    <location>
        <begin position="194"/>
        <end position="217"/>
    </location>
</feature>
<feature type="transmembrane region" description="Helical" evidence="1">
    <location>
        <begin position="89"/>
        <end position="118"/>
    </location>
</feature>
<dbReference type="InterPro" id="IPR003018">
    <property type="entry name" value="GAF"/>
</dbReference>
<feature type="transmembrane region" description="Helical" evidence="1">
    <location>
        <begin position="157"/>
        <end position="182"/>
    </location>
</feature>
<dbReference type="Pfam" id="PF00563">
    <property type="entry name" value="EAL"/>
    <property type="match status" value="1"/>
</dbReference>
<reference evidence="4 5" key="1">
    <citation type="submission" date="2019-06" db="EMBL/GenBank/DDBJ databases">
        <title>Sequencing the genomes of 1000 actinobacteria strains.</title>
        <authorList>
            <person name="Klenk H.-P."/>
        </authorList>
    </citation>
    <scope>NUCLEOTIDE SEQUENCE [LARGE SCALE GENOMIC DNA]</scope>
    <source>
        <strain evidence="4 5">DSM 46837</strain>
    </source>
</reference>
<dbReference type="SUPFAM" id="SSF141868">
    <property type="entry name" value="EAL domain-like"/>
    <property type="match status" value="1"/>
</dbReference>
<evidence type="ECO:0000259" key="2">
    <source>
        <dbReference type="PROSITE" id="PS50883"/>
    </source>
</evidence>
<dbReference type="InterPro" id="IPR029016">
    <property type="entry name" value="GAF-like_dom_sf"/>
</dbReference>
<dbReference type="PANTHER" id="PTHR44757:SF2">
    <property type="entry name" value="BIOFILM ARCHITECTURE MAINTENANCE PROTEIN MBAA"/>
    <property type="match status" value="1"/>
</dbReference>
<keyword evidence="1" id="KW-1133">Transmembrane helix</keyword>
<dbReference type="InterPro" id="IPR052155">
    <property type="entry name" value="Biofilm_reg_signaling"/>
</dbReference>
<dbReference type="InterPro" id="IPR000160">
    <property type="entry name" value="GGDEF_dom"/>
</dbReference>
<dbReference type="CDD" id="cd01948">
    <property type="entry name" value="EAL"/>
    <property type="match status" value="1"/>
</dbReference>
<sequence length="879" mass="93261">MTTMTNGSDAVQITLLGRLTPSQRIMLLTATVAVAAVALFVIVVHPLPGAPTALNLPWVLWAAAFALGEVLVVHWQWKRDAHSFSMGDLVLAVALFLATPTQLVTAMALGSGAALVLHRRQRGLKLAFNVAEYALGAAMALIVFHSLSGVLGERLDWVAALAAVLTATLTADLCIFGIMTILEGRIDTAKLVELLGLSVPFALGSAGMGLVVARTVVNDPASLALLTLPTLLIVVAYRAYTGAKEQQDNLRLLHEVTSLLHAGDTQEALGDFLDSVRSAFRAEMAELVLLGPAGREGATVSRSREGTEPIVMAPLDDPDDHHRLLRLATSSGALTTRTGTGPGAQLDSYAADRGLKDAVAAALRTEDRVHGLLLVGGRIGDVTTFTSRDLALLDTFARHVATSLERGRLEENLRQVTDLKEQLRHQALHDPLTGLPNRTLFLDRVRHAVDSAGRSGVAPAVLYLDLDGFKPVNDTYGHEAGDVLLRTVADRLRGCLRPADTAARLGGDEFVVLLNGPIDRFGVARVVERIRAQLDVPVLLGADVVTTVGASIGVALGDDVPDAGTLVRHADVAMYAAKRSSGNDFIVYEPGLGNTTSTRKDSTAELAAAIDAGELRTVYQPLIDMRTGRPIGAEALVRWQHPVDGLRSPDQFIGLAEESGLITRIGELVLGDACTQAALWVAESPDQEDLLVTVNLSARQVADEQIVEQVSAALAASGLEPHRLVLEITETVLMHDRDAAAATLWLLKGLGVRIAIDDFGTGYSSLAYLRRFPIDMLKVAREFVDGLGRDAHDDVITRAIVELAGTLGLLTVAEGVETTQQSETVAALGCDIAQGYLFSRPIEADAVSAVMSASLVAAHLRPRPVDLGRSGSTGELASA</sequence>
<dbReference type="PROSITE" id="PS50883">
    <property type="entry name" value="EAL"/>
    <property type="match status" value="1"/>
</dbReference>
<dbReference type="SMART" id="SM00052">
    <property type="entry name" value="EAL"/>
    <property type="match status" value="1"/>
</dbReference>
<feature type="transmembrane region" description="Helical" evidence="1">
    <location>
        <begin position="56"/>
        <end position="77"/>
    </location>
</feature>
<evidence type="ECO:0000256" key="1">
    <source>
        <dbReference type="SAM" id="Phobius"/>
    </source>
</evidence>
<feature type="transmembrane region" description="Helical" evidence="1">
    <location>
        <begin position="223"/>
        <end position="240"/>
    </location>
</feature>
<feature type="transmembrane region" description="Helical" evidence="1">
    <location>
        <begin position="130"/>
        <end position="151"/>
    </location>
</feature>
<organism evidence="4 5">
    <name type="scientific">Blastococcus colisei</name>
    <dbReference type="NCBI Taxonomy" id="1564162"/>
    <lineage>
        <taxon>Bacteria</taxon>
        <taxon>Bacillati</taxon>
        <taxon>Actinomycetota</taxon>
        <taxon>Actinomycetes</taxon>
        <taxon>Geodermatophilales</taxon>
        <taxon>Geodermatophilaceae</taxon>
        <taxon>Blastococcus</taxon>
    </lineage>
</organism>
<keyword evidence="1" id="KW-0472">Membrane</keyword>
<dbReference type="RefSeq" id="WP_142026643.1">
    <property type="nucleotide sequence ID" value="NZ_VFQE01000001.1"/>
</dbReference>
<dbReference type="InterPro" id="IPR035919">
    <property type="entry name" value="EAL_sf"/>
</dbReference>
<dbReference type="PANTHER" id="PTHR44757">
    <property type="entry name" value="DIGUANYLATE CYCLASE DGCP"/>
    <property type="match status" value="1"/>
</dbReference>
<dbReference type="InterPro" id="IPR029787">
    <property type="entry name" value="Nucleotide_cyclase"/>
</dbReference>
<dbReference type="Gene3D" id="3.30.70.270">
    <property type="match status" value="1"/>
</dbReference>
<dbReference type="EMBL" id="VFQE01000001">
    <property type="protein sequence ID" value="TQN44204.1"/>
    <property type="molecule type" value="Genomic_DNA"/>
</dbReference>
<keyword evidence="5" id="KW-1185">Reference proteome</keyword>
<feature type="domain" description="EAL" evidence="2">
    <location>
        <begin position="599"/>
        <end position="855"/>
    </location>
</feature>
<dbReference type="NCBIfam" id="TIGR00254">
    <property type="entry name" value="GGDEF"/>
    <property type="match status" value="1"/>
</dbReference>
<proteinExistence type="predicted"/>
<dbReference type="PROSITE" id="PS50887">
    <property type="entry name" value="GGDEF"/>
    <property type="match status" value="1"/>
</dbReference>
<dbReference type="Pfam" id="PF00990">
    <property type="entry name" value="GGDEF"/>
    <property type="match status" value="1"/>
</dbReference>
<evidence type="ECO:0000313" key="4">
    <source>
        <dbReference type="EMBL" id="TQN44204.1"/>
    </source>
</evidence>
<dbReference type="Proteomes" id="UP000319865">
    <property type="component" value="Unassembled WGS sequence"/>
</dbReference>
<dbReference type="SUPFAM" id="SSF55781">
    <property type="entry name" value="GAF domain-like"/>
    <property type="match status" value="1"/>
</dbReference>
<accession>A0A543PJE9</accession>